<dbReference type="UniPathway" id="UPA00344"/>
<comment type="similarity">
    <text evidence="3 5">Belongs to the MoaB/Mog family.</text>
</comment>
<dbReference type="AlphaFoldDB" id="A0A6B1DV92"/>
<comment type="caution">
    <text evidence="7">The sequence shown here is derived from an EMBL/GenBank/DDBJ whole genome shotgun (WGS) entry which is preliminary data.</text>
</comment>
<protein>
    <recommendedName>
        <fullName evidence="4 5">Molybdenum cofactor biosynthesis protein B</fullName>
    </recommendedName>
</protein>
<dbReference type="FunFam" id="3.40.980.10:FF:000006">
    <property type="entry name" value="Molybdenum cofactor biosynthesis protein B"/>
    <property type="match status" value="1"/>
</dbReference>
<proteinExistence type="inferred from homology"/>
<dbReference type="SUPFAM" id="SSF53218">
    <property type="entry name" value="Molybdenum cofactor biosynthesis proteins"/>
    <property type="match status" value="1"/>
</dbReference>
<feature type="domain" description="MoaB/Mog" evidence="6">
    <location>
        <begin position="20"/>
        <end position="163"/>
    </location>
</feature>
<sequence length="169" mass="18183">MSSVSEHRARAEGLGAVSVGVLTVSDTRDLATDRSGQLILDLVAEAGHNAAERRLVRDEPDQIRDAVLDLCRAGLDAVLSSGGTGIGTRDQTCDVVRPLLEKELPGYGELFRMLSWEEVGSAAMLSRAVAGTVGRTLVFCMPGSSNAVRLAMTRLILPELRHLVHELHR</sequence>
<evidence type="ECO:0000256" key="2">
    <source>
        <dbReference type="ARBA" id="ARBA00005046"/>
    </source>
</evidence>
<reference evidence="7" key="1">
    <citation type="submission" date="2019-09" db="EMBL/GenBank/DDBJ databases">
        <title>Characterisation of the sponge microbiome using genome-centric metagenomics.</title>
        <authorList>
            <person name="Engelberts J.P."/>
            <person name="Robbins S.J."/>
            <person name="De Goeij J.M."/>
            <person name="Aranda M."/>
            <person name="Bell S.C."/>
            <person name="Webster N.S."/>
        </authorList>
    </citation>
    <scope>NUCLEOTIDE SEQUENCE</scope>
    <source>
        <strain evidence="7">SB0662_bin_9</strain>
    </source>
</reference>
<evidence type="ECO:0000256" key="3">
    <source>
        <dbReference type="ARBA" id="ARBA00006112"/>
    </source>
</evidence>
<dbReference type="InterPro" id="IPR001453">
    <property type="entry name" value="MoaB/Mog_dom"/>
</dbReference>
<dbReference type="PIRSF" id="PIRSF006443">
    <property type="entry name" value="MoaB"/>
    <property type="match status" value="1"/>
</dbReference>
<evidence type="ECO:0000256" key="5">
    <source>
        <dbReference type="PIRNR" id="PIRNR006443"/>
    </source>
</evidence>
<dbReference type="NCBIfam" id="TIGR00177">
    <property type="entry name" value="molyb_syn"/>
    <property type="match status" value="1"/>
</dbReference>
<comment type="pathway">
    <text evidence="2 5">Cofactor biosynthesis; molybdopterin biosynthesis.</text>
</comment>
<dbReference type="Pfam" id="PF00994">
    <property type="entry name" value="MoCF_biosynth"/>
    <property type="match status" value="1"/>
</dbReference>
<evidence type="ECO:0000256" key="1">
    <source>
        <dbReference type="ARBA" id="ARBA00003487"/>
    </source>
</evidence>
<dbReference type="PANTHER" id="PTHR43232:SF2">
    <property type="entry name" value="MOLYBDENUM COFACTOR BIOSYNTHESIS PROTEIN B"/>
    <property type="match status" value="1"/>
</dbReference>
<name>A0A6B1DV92_9CHLR</name>
<gene>
    <name evidence="7" type="ORF">F4Y08_08040</name>
</gene>
<dbReference type="PANTHER" id="PTHR43232">
    <property type="entry name" value="MOLYBDENUM COFACTOR BIOSYNTHESIS PROTEIN B"/>
    <property type="match status" value="1"/>
</dbReference>
<evidence type="ECO:0000259" key="6">
    <source>
        <dbReference type="SMART" id="SM00852"/>
    </source>
</evidence>
<dbReference type="CDD" id="cd00886">
    <property type="entry name" value="MogA_MoaB"/>
    <property type="match status" value="1"/>
</dbReference>
<dbReference type="SMART" id="SM00852">
    <property type="entry name" value="MoCF_biosynth"/>
    <property type="match status" value="1"/>
</dbReference>
<organism evidence="7">
    <name type="scientific">Caldilineaceae bacterium SB0662_bin_9</name>
    <dbReference type="NCBI Taxonomy" id="2605258"/>
    <lineage>
        <taxon>Bacteria</taxon>
        <taxon>Bacillati</taxon>
        <taxon>Chloroflexota</taxon>
        <taxon>Caldilineae</taxon>
        <taxon>Caldilineales</taxon>
        <taxon>Caldilineaceae</taxon>
    </lineage>
</organism>
<dbReference type="GO" id="GO:0005829">
    <property type="term" value="C:cytosol"/>
    <property type="evidence" value="ECO:0007669"/>
    <property type="project" value="TreeGrafter"/>
</dbReference>
<dbReference type="EMBL" id="VXPY01000054">
    <property type="protein sequence ID" value="MYD90274.1"/>
    <property type="molecule type" value="Genomic_DNA"/>
</dbReference>
<dbReference type="Gene3D" id="3.40.980.10">
    <property type="entry name" value="MoaB/Mog-like domain"/>
    <property type="match status" value="1"/>
</dbReference>
<comment type="function">
    <text evidence="1 5">May be involved in the biosynthesis of molybdopterin.</text>
</comment>
<dbReference type="InterPro" id="IPR036425">
    <property type="entry name" value="MoaB/Mog-like_dom_sf"/>
</dbReference>
<dbReference type="InterPro" id="IPR012245">
    <property type="entry name" value="MoaB"/>
</dbReference>
<evidence type="ECO:0000256" key="4">
    <source>
        <dbReference type="ARBA" id="ARBA00015262"/>
    </source>
</evidence>
<evidence type="ECO:0000313" key="7">
    <source>
        <dbReference type="EMBL" id="MYD90274.1"/>
    </source>
</evidence>
<dbReference type="GO" id="GO:0006777">
    <property type="term" value="P:Mo-molybdopterin cofactor biosynthetic process"/>
    <property type="evidence" value="ECO:0007669"/>
    <property type="project" value="UniProtKB-UniRule"/>
</dbReference>
<keyword evidence="5" id="KW-0501">Molybdenum cofactor biosynthesis</keyword>
<accession>A0A6B1DV92</accession>